<sequence length="223" mass="24396">MKRAIWMGLVLLLSLVAFSPAWGLTDEEYRQLLAQSQEFREADEGLRGAWEEAKEKLTPGEFRRLGEVQRAWLREGRDVGAGRRIREGVPKAKAYADATMDQVVLINGEISRSFLRKNPKGAQGLYVLSRKGVSGVLEVYGTDDKGRELFVALEATVRDGKGAARTVSFQGRGVLANGRASVVSDSVPKRELTLLFSGREVTVVTGPAFRDGGGVVPDGVYVR</sequence>
<dbReference type="Proteomes" id="UP000005096">
    <property type="component" value="Chromosome"/>
</dbReference>
<protein>
    <submittedName>
        <fullName evidence="1">Uncharacterized protein</fullName>
    </submittedName>
</protein>
<evidence type="ECO:0000313" key="1">
    <source>
        <dbReference type="EMBL" id="EFQ23137.1"/>
    </source>
</evidence>
<evidence type="ECO:0000313" key="2">
    <source>
        <dbReference type="Proteomes" id="UP000005096"/>
    </source>
</evidence>
<dbReference type="EMBL" id="CM001022">
    <property type="protein sequence ID" value="EFQ23137.1"/>
    <property type="molecule type" value="Genomic_DNA"/>
</dbReference>
<dbReference type="AlphaFoldDB" id="E3CUQ7"/>
<dbReference type="HOGENOM" id="CLU_1238082_0_0_0"/>
<name>E3CUQ7_9BACT</name>
<keyword evidence="2" id="KW-1185">Reference proteome</keyword>
<dbReference type="PaxDb" id="584708-Apau_0709"/>
<dbReference type="STRING" id="584708.Apau_0709"/>
<dbReference type="OrthoDB" id="9976464at2"/>
<organism evidence="1 2">
    <name type="scientific">Aminomonas paucivorans DSM 12260</name>
    <dbReference type="NCBI Taxonomy" id="584708"/>
    <lineage>
        <taxon>Bacteria</taxon>
        <taxon>Thermotogati</taxon>
        <taxon>Synergistota</taxon>
        <taxon>Synergistia</taxon>
        <taxon>Synergistales</taxon>
        <taxon>Synergistaceae</taxon>
        <taxon>Aminomonas</taxon>
    </lineage>
</organism>
<reference evidence="1 2" key="1">
    <citation type="journal article" date="2010" name="Stand. Genomic Sci.">
        <title>Non-contiguous finished genome sequence of Aminomonas paucivorans type strain (GLU-3).</title>
        <authorList>
            <person name="Pitluck S."/>
            <person name="Yasawong M."/>
            <person name="Held B."/>
            <person name="Lapidus A."/>
            <person name="Nolan M."/>
            <person name="Copeland A."/>
            <person name="Lucas S."/>
            <person name="Del Rio T.G."/>
            <person name="Tice H."/>
            <person name="Cheng J.F."/>
            <person name="Chertkov O."/>
            <person name="Goodwin L."/>
            <person name="Tapia R."/>
            <person name="Han C."/>
            <person name="Liolios K."/>
            <person name="Ivanova N."/>
            <person name="Mavromatis K."/>
            <person name="Ovchinnikova G."/>
            <person name="Pati A."/>
            <person name="Chen A."/>
            <person name="Palaniappan K."/>
            <person name="Land M."/>
            <person name="Hauser L."/>
            <person name="Chang Y.J."/>
            <person name="Jeffries C.D."/>
            <person name="Pukall R."/>
            <person name="Spring S."/>
            <person name="Rohde M."/>
            <person name="Sikorski J."/>
            <person name="Goker M."/>
            <person name="Woyke T."/>
            <person name="Bristow J."/>
            <person name="Eisen J.A."/>
            <person name="Markowitz V."/>
            <person name="Hugenholtz P."/>
            <person name="Kyrpides N.C."/>
            <person name="Klenk H.P."/>
        </authorList>
    </citation>
    <scope>NUCLEOTIDE SEQUENCE [LARGE SCALE GENOMIC DNA]</scope>
    <source>
        <strain evidence="1 2">DSM 12260</strain>
    </source>
</reference>
<accession>E3CUQ7</accession>
<dbReference type="RefSeq" id="WP_006300301.1">
    <property type="nucleotide sequence ID" value="NZ_CM001022.1"/>
</dbReference>
<proteinExistence type="predicted"/>
<gene>
    <name evidence="1" type="ORF">Apau_0709</name>
</gene>